<keyword evidence="1" id="KW-0408">Iron</keyword>
<evidence type="ECO:0000256" key="1">
    <source>
        <dbReference type="HAMAP-Rule" id="MF_03020"/>
    </source>
</evidence>
<keyword evidence="3" id="KW-1185">Reference proteome</keyword>
<organism evidence="3 5">
    <name type="scientific">Acanthaster planci</name>
    <name type="common">Crown-of-thorns starfish</name>
    <dbReference type="NCBI Taxonomy" id="133434"/>
    <lineage>
        <taxon>Eukaryota</taxon>
        <taxon>Metazoa</taxon>
        <taxon>Echinodermata</taxon>
        <taxon>Eleutherozoa</taxon>
        <taxon>Asterozoa</taxon>
        <taxon>Asteroidea</taxon>
        <taxon>Valvatacea</taxon>
        <taxon>Valvatida</taxon>
        <taxon>Acanthasteridae</taxon>
        <taxon>Acanthaster</taxon>
    </lineage>
</organism>
<dbReference type="Pfam" id="PF03301">
    <property type="entry name" value="Trp_dioxygenase"/>
    <property type="match status" value="1"/>
</dbReference>
<keyword evidence="1" id="KW-0560">Oxidoreductase</keyword>
<reference evidence="4 5" key="1">
    <citation type="submission" date="2025-04" db="UniProtKB">
        <authorList>
            <consortium name="RefSeq"/>
        </authorList>
    </citation>
    <scope>IDENTIFICATION</scope>
</reference>
<dbReference type="PANTHER" id="PTHR10138">
    <property type="entry name" value="TRYPTOPHAN 2,3-DIOXYGENASE"/>
    <property type="match status" value="1"/>
</dbReference>
<dbReference type="InterPro" id="IPR037217">
    <property type="entry name" value="Trp/Indoleamine_2_3_dOase-like"/>
</dbReference>
<dbReference type="Proteomes" id="UP000694845">
    <property type="component" value="Unplaced"/>
</dbReference>
<keyword evidence="1" id="KW-0349">Heme</keyword>
<dbReference type="AlphaFoldDB" id="A0A8B7Y361"/>
<dbReference type="PANTHER" id="PTHR10138:SF0">
    <property type="entry name" value="TRYPTOPHAN 2,3-DIOXYGENASE"/>
    <property type="match status" value="1"/>
</dbReference>
<keyword evidence="1" id="KW-0223">Dioxygenase</keyword>
<dbReference type="GeneID" id="110976937"/>
<evidence type="ECO:0000313" key="5">
    <source>
        <dbReference type="RefSeq" id="XP_022086346.1"/>
    </source>
</evidence>
<dbReference type="InterPro" id="IPR004981">
    <property type="entry name" value="Trp_2_3_dOase"/>
</dbReference>
<sequence>MSCPFMSGERREDTISSSNNGSDGCDGGGGDAIQRAAGPSKEDNPALHYHKYLQLEKVLSSQQLESERQGCKVHDEHLFIVIHQVYELWFKQILYEIDSVRSLLSQVPFDERKQLVINQRMGRVVTIMKVVVEQIHVLETMTPMDFLEFRTYLAPASGFESQQFRVLENRLGIKPEWRVKYSKRNYEHAHKGELLAEIKRAEVDPSLLSIVQQWLERTPGLETSGFNFWAKFEAAANEMMRDILKDIEEIEDGHEKEAMMQEHNIAKESFSSVFDVEKHKAMLSRGDRRFSHKALQGALLISLYREESRFSQPFQFLTLLMDLDSLLMKWRLNHVQLVQRMIGGRPGTGGSSGYLYLKATASDRYKVFVDLFNLSTFLLPRKYIPALTPDMQRRLSIPYGKINGNVGNLHIPPALVETDREV</sequence>
<dbReference type="HAMAP" id="MF_01972">
    <property type="entry name" value="T23O"/>
    <property type="match status" value="1"/>
</dbReference>
<dbReference type="EC" id="1.13.11.11" evidence="1"/>
<dbReference type="OrthoDB" id="447477at2759"/>
<dbReference type="GO" id="GO:0019441">
    <property type="term" value="P:L-tryptophan catabolic process to kynurenine"/>
    <property type="evidence" value="ECO:0007669"/>
    <property type="project" value="UniProtKB-UniRule"/>
</dbReference>
<dbReference type="OMA" id="WRWRNDH"/>
<dbReference type="UniPathway" id="UPA00333">
    <property type="reaction ID" value="UER00453"/>
</dbReference>
<comment type="pathway">
    <text evidence="1">Amino-acid degradation; L-tryptophan degradation via kynurenine pathway; L-kynurenine from L-tryptophan: step 1/2.</text>
</comment>
<comment type="subunit">
    <text evidence="1">Homotetramer. Dimer of dimers.</text>
</comment>
<keyword evidence="1" id="KW-0479">Metal-binding</keyword>
<dbReference type="SUPFAM" id="SSF140959">
    <property type="entry name" value="Indolic compounds 2,3-dioxygenase-like"/>
    <property type="match status" value="1"/>
</dbReference>
<evidence type="ECO:0000256" key="2">
    <source>
        <dbReference type="SAM" id="MobiDB-lite"/>
    </source>
</evidence>
<name>A0A8B7Y361_ACAPL</name>
<dbReference type="RefSeq" id="XP_022086346.1">
    <property type="nucleotide sequence ID" value="XM_022230654.1"/>
</dbReference>
<feature type="region of interest" description="Disordered" evidence="2">
    <location>
        <begin position="1"/>
        <end position="42"/>
    </location>
</feature>
<comment type="cofactor">
    <cofactor evidence="1">
        <name>heme</name>
        <dbReference type="ChEBI" id="CHEBI:30413"/>
    </cofactor>
    <text evidence="1">Binds 1 heme group per subunit.</text>
</comment>
<comment type="function">
    <text evidence="1">Heme-dependent dioxygenase that catalyzes the oxidative cleavage of the L-tryptophan (L-Trp) pyrrole ring and converts L-tryptophan to N-formyl-L-kynurenine. Catalyzes the oxidative cleavage of the indole moiety.</text>
</comment>
<dbReference type="GO" id="GO:0004833">
    <property type="term" value="F:L-tryptophan 2,3-dioxygenase activity"/>
    <property type="evidence" value="ECO:0007669"/>
    <property type="project" value="UniProtKB-UniRule"/>
</dbReference>
<comment type="similarity">
    <text evidence="1">Belongs to the tryptophan 2,3-dioxygenase family.</text>
</comment>
<dbReference type="Gene3D" id="1.10.287.3810">
    <property type="match status" value="1"/>
</dbReference>
<gene>
    <name evidence="4 5 6" type="primary">LOC110976937</name>
</gene>
<protein>
    <recommendedName>
        <fullName evidence="1">Tryptophan 2,3-dioxygenase</fullName>
        <shortName evidence="1">TDO</shortName>
        <ecNumber evidence="1">1.13.11.11</ecNumber>
    </recommendedName>
    <alternativeName>
        <fullName evidence="1">Tryptamin 2,3-dioxygenase</fullName>
    </alternativeName>
    <alternativeName>
        <fullName evidence="1">Tryptophan oxygenase</fullName>
        <shortName evidence="1">TO</shortName>
        <shortName evidence="1">TRPO</shortName>
    </alternativeName>
    <alternativeName>
        <fullName evidence="1">Tryptophan pyrrolase</fullName>
    </alternativeName>
    <alternativeName>
        <fullName evidence="1">Tryptophanase</fullName>
    </alternativeName>
</protein>
<comment type="caution">
    <text evidence="1">Lacks conserved residue(s) required for the propagation of feature annotation.</text>
</comment>
<dbReference type="RefSeq" id="XP_022086347.1">
    <property type="nucleotide sequence ID" value="XM_022230655.1"/>
</dbReference>
<dbReference type="GO" id="GO:0046872">
    <property type="term" value="F:metal ion binding"/>
    <property type="evidence" value="ECO:0007669"/>
    <property type="project" value="UniProtKB-KW"/>
</dbReference>
<dbReference type="KEGG" id="aplc:110976937"/>
<dbReference type="GO" id="GO:0019442">
    <property type="term" value="P:L-tryptophan catabolic process to acetyl-CoA"/>
    <property type="evidence" value="ECO:0007669"/>
    <property type="project" value="TreeGrafter"/>
</dbReference>
<comment type="catalytic activity">
    <reaction evidence="1">
        <text>L-tryptophan + O2 = N-formyl-L-kynurenine</text>
        <dbReference type="Rhea" id="RHEA:24536"/>
        <dbReference type="ChEBI" id="CHEBI:15379"/>
        <dbReference type="ChEBI" id="CHEBI:57912"/>
        <dbReference type="ChEBI" id="CHEBI:58629"/>
        <dbReference type="EC" id="1.13.11.11"/>
    </reaction>
</comment>
<dbReference type="CTD" id="6999"/>
<evidence type="ECO:0000313" key="3">
    <source>
        <dbReference type="Proteomes" id="UP000694845"/>
    </source>
</evidence>
<evidence type="ECO:0000313" key="6">
    <source>
        <dbReference type="RefSeq" id="XP_022086347.1"/>
    </source>
</evidence>
<dbReference type="GO" id="GO:0020037">
    <property type="term" value="F:heme binding"/>
    <property type="evidence" value="ECO:0007669"/>
    <property type="project" value="UniProtKB-UniRule"/>
</dbReference>
<evidence type="ECO:0000313" key="4">
    <source>
        <dbReference type="RefSeq" id="XP_022086345.1"/>
    </source>
</evidence>
<proteinExistence type="inferred from homology"/>
<keyword evidence="1" id="KW-0823">Tryptophan catabolism</keyword>
<accession>A0A8B7Y361</accession>
<dbReference type="RefSeq" id="XP_022086345.1">
    <property type="nucleotide sequence ID" value="XM_022230653.1"/>
</dbReference>
<dbReference type="Gene3D" id="1.20.58.480">
    <property type="match status" value="1"/>
</dbReference>